<feature type="transmembrane region" description="Helical" evidence="1">
    <location>
        <begin position="321"/>
        <end position="341"/>
    </location>
</feature>
<dbReference type="RefSeq" id="WP_153358573.1">
    <property type="nucleotide sequence ID" value="NZ_ML762484.1"/>
</dbReference>
<dbReference type="AlphaFoldDB" id="A0A562IU45"/>
<organism evidence="2 3">
    <name type="scientific">Modestobacter roseus</name>
    <dbReference type="NCBI Taxonomy" id="1181884"/>
    <lineage>
        <taxon>Bacteria</taxon>
        <taxon>Bacillati</taxon>
        <taxon>Actinomycetota</taxon>
        <taxon>Actinomycetes</taxon>
        <taxon>Geodermatophilales</taxon>
        <taxon>Geodermatophilaceae</taxon>
        <taxon>Modestobacter</taxon>
    </lineage>
</organism>
<gene>
    <name evidence="2" type="ORF">JD78_03082</name>
</gene>
<feature type="transmembrane region" description="Helical" evidence="1">
    <location>
        <begin position="433"/>
        <end position="454"/>
    </location>
</feature>
<reference evidence="2 3" key="1">
    <citation type="submission" date="2019-07" db="EMBL/GenBank/DDBJ databases">
        <title>R&amp;d 2014.</title>
        <authorList>
            <person name="Klenk H.-P."/>
        </authorList>
    </citation>
    <scope>NUCLEOTIDE SEQUENCE [LARGE SCALE GENOMIC DNA]</scope>
    <source>
        <strain evidence="2 3">DSM 45764</strain>
    </source>
</reference>
<protein>
    <submittedName>
        <fullName evidence="2">Uncharacterized protein</fullName>
    </submittedName>
</protein>
<dbReference type="EMBL" id="VLKF01000001">
    <property type="protein sequence ID" value="TWH74541.1"/>
    <property type="molecule type" value="Genomic_DNA"/>
</dbReference>
<feature type="transmembrane region" description="Helical" evidence="1">
    <location>
        <begin position="353"/>
        <end position="370"/>
    </location>
</feature>
<keyword evidence="3" id="KW-1185">Reference proteome</keyword>
<keyword evidence="1" id="KW-0472">Membrane</keyword>
<accession>A0A562IU45</accession>
<evidence type="ECO:0000313" key="3">
    <source>
        <dbReference type="Proteomes" id="UP000321490"/>
    </source>
</evidence>
<dbReference type="Proteomes" id="UP000321490">
    <property type="component" value="Unassembled WGS sequence"/>
</dbReference>
<sequence length="511" mass="56044">MPELATEQLAPDFFDVRRQSAVSADTVRREVAEPDSPVLVDFDHTLVATNSTELFIAHCRPSLVVAVIDLLVRGRLPWGLFPGRSGYRFRDYLCVVLIVVLTPWNLLRWRRDAPALFAQHRASEISGLLTDVDRSRLTIISFGMSFVIRALLRGSEYESAALLATPLLPAPSRFAGGKTRTAVGAVGEHEVARAVFLTDSLDDADLLGASRTGLLIPRQGEPLSARERLYVPLRYTVRVKSSPWYTFDRLILVDALVVAIAVAYDLESLLHFVLIVPLLLLSVMSVYEIGYVENDMHAARSEARPVLSPLVSRFRDYPIRLGPWIWATAFAAAGLAVAVLLDELSNEELLATGVAWALLLLAVRGVFYVYNRMRTETRIFAYPVLQGLRFGGVFLVFVPSVLGVVLVLSQLTAMWATYVVYRLGGRKEALNRDLFGTVAFLIGAGLLGMTEVLHGGVLAEPPGRESATELCLVSALLWSLARLGKAPVLRRVKGALASRPGRDRTAAAVAS</sequence>
<keyword evidence="1" id="KW-0812">Transmembrane</keyword>
<proteinExistence type="predicted"/>
<evidence type="ECO:0000313" key="2">
    <source>
        <dbReference type="EMBL" id="TWH74541.1"/>
    </source>
</evidence>
<feature type="transmembrane region" description="Helical" evidence="1">
    <location>
        <begin position="270"/>
        <end position="290"/>
    </location>
</feature>
<evidence type="ECO:0000256" key="1">
    <source>
        <dbReference type="SAM" id="Phobius"/>
    </source>
</evidence>
<keyword evidence="1" id="KW-1133">Transmembrane helix</keyword>
<dbReference type="OrthoDB" id="465874at2"/>
<name>A0A562IU45_9ACTN</name>
<comment type="caution">
    <text evidence="2">The sequence shown here is derived from an EMBL/GenBank/DDBJ whole genome shotgun (WGS) entry which is preliminary data.</text>
</comment>